<feature type="domain" description="Major facilitator superfamily (MFS) profile" evidence="16">
    <location>
        <begin position="45"/>
        <end position="489"/>
    </location>
</feature>
<dbReference type="GO" id="GO:0042383">
    <property type="term" value="C:sarcolemma"/>
    <property type="evidence" value="ECO:0007669"/>
    <property type="project" value="UniProtKB-SubCell"/>
</dbReference>
<feature type="transmembrane region" description="Helical" evidence="15">
    <location>
        <begin position="434"/>
        <end position="455"/>
    </location>
</feature>
<evidence type="ECO:0000256" key="7">
    <source>
        <dbReference type="ARBA" id="ARBA00022475"/>
    </source>
</evidence>
<feature type="transmembrane region" description="Helical" evidence="15">
    <location>
        <begin position="338"/>
        <end position="362"/>
    </location>
</feature>
<evidence type="ECO:0000256" key="5">
    <source>
        <dbReference type="ARBA" id="ARBA00015973"/>
    </source>
</evidence>
<dbReference type="SUPFAM" id="SSF103473">
    <property type="entry name" value="MFS general substrate transporter"/>
    <property type="match status" value="1"/>
</dbReference>
<dbReference type="Gene3D" id="1.20.1250.20">
    <property type="entry name" value="MFS general substrate transporter like domains"/>
    <property type="match status" value="1"/>
</dbReference>
<dbReference type="AlphaFoldDB" id="A0A6I9YBC6"/>
<evidence type="ECO:0000256" key="11">
    <source>
        <dbReference type="ARBA" id="ARBA00023136"/>
    </source>
</evidence>
<dbReference type="OrthoDB" id="4142200at2759"/>
<protein>
    <recommendedName>
        <fullName evidence="5">Solute carrier family 2, facilitated glucose transporter member 5</fullName>
    </recommendedName>
    <alternativeName>
        <fullName evidence="13">Fructose transporter</fullName>
    </alternativeName>
    <alternativeName>
        <fullName evidence="12">Glucose transporter type 5, small intestine</fullName>
    </alternativeName>
</protein>
<comment type="catalytic activity">
    <reaction evidence="1">
        <text>D-fructose(out) = D-fructose(in)</text>
        <dbReference type="Rhea" id="RHEA:60372"/>
        <dbReference type="ChEBI" id="CHEBI:37721"/>
    </reaction>
</comment>
<keyword evidence="6 14" id="KW-0813">Transport</keyword>
<accession>A0A6I9YBC6</accession>
<dbReference type="InterPro" id="IPR020846">
    <property type="entry name" value="MFS_dom"/>
</dbReference>
<dbReference type="InterPro" id="IPR005828">
    <property type="entry name" value="MFS_sugar_transport-like"/>
</dbReference>
<keyword evidence="9 15" id="KW-0812">Transmembrane</keyword>
<name>A0A6I9YBC6_9SAUR</name>
<dbReference type="RefSeq" id="XP_013921431.1">
    <property type="nucleotide sequence ID" value="XM_014065956.1"/>
</dbReference>
<keyword evidence="17" id="KW-1185">Reference proteome</keyword>
<dbReference type="FunFam" id="1.20.1250.20:FF:001511">
    <property type="entry name" value="Solute carrier family 2, facilitated glucose transporter member 5"/>
    <property type="match status" value="1"/>
</dbReference>
<sequence>MVSVAQQNENQLTFLTQSSLVKRNYRMMQGFFSNLGHYQKFFQMIFVLGIGGNLIVGYQISVINYPSVYIKRFMNESWLERTGAPLNEKMLIFLWSFAVSVYGVGGLLGCLCSGFLTVKYGKKKCQLSTDLLVILTTIVMICSKRAKCFEMVLLGRFGYGISSGLCQAIHCQYAGEISPKKWRGLANATSGFFWSLGKCWGQILGLRELLGTDSSWPLLLAFPGVAAFLQLLLLPFFPESPSYLLIQEGDEEGCLKAMHQLWGQGDHKEELEELKKEMVPGGQRSKVLWPGELFHDASLRQQLSILVAVIVTVQFCGINAVYFYAFEVLQNAGLEERLIPYIALGIGFSELFSSFICIFTIEQYGRRPLLWKGCGSMALVLFFLTGTLSLQKSLPWMSLCSVILIFLLVILFGVGPNGATFSIMMEIFSQSARAAAFTIGGCLNWAGLFVIGIAFPFAEESLGPFCFLLFATVLSGSGIFFYLFLPETKGKSAVEITEEFSRSSLGKKLAVLGKNFSEDHSVYSSF</sequence>
<keyword evidence="10 15" id="KW-1133">Transmembrane helix</keyword>
<keyword evidence="11 15" id="KW-0472">Membrane</keyword>
<evidence type="ECO:0000256" key="12">
    <source>
        <dbReference type="ARBA" id="ARBA00029961"/>
    </source>
</evidence>
<dbReference type="NCBIfam" id="TIGR00879">
    <property type="entry name" value="SP"/>
    <property type="match status" value="1"/>
</dbReference>
<evidence type="ECO:0000256" key="14">
    <source>
        <dbReference type="RuleBase" id="RU003346"/>
    </source>
</evidence>
<evidence type="ECO:0000259" key="16">
    <source>
        <dbReference type="PROSITE" id="PS50850"/>
    </source>
</evidence>
<dbReference type="Proteomes" id="UP000504617">
    <property type="component" value="Unplaced"/>
</dbReference>
<gene>
    <name evidence="18" type="primary">LOC106548565</name>
</gene>
<feature type="transmembrane region" description="Helical" evidence="15">
    <location>
        <begin position="396"/>
        <end position="414"/>
    </location>
</feature>
<evidence type="ECO:0000256" key="6">
    <source>
        <dbReference type="ARBA" id="ARBA00022448"/>
    </source>
</evidence>
<feature type="transmembrane region" description="Helical" evidence="15">
    <location>
        <begin position="303"/>
        <end position="326"/>
    </location>
</feature>
<dbReference type="GeneID" id="106548565"/>
<organism evidence="17 18">
    <name type="scientific">Thamnophis sirtalis</name>
    <dbReference type="NCBI Taxonomy" id="35019"/>
    <lineage>
        <taxon>Eukaryota</taxon>
        <taxon>Metazoa</taxon>
        <taxon>Chordata</taxon>
        <taxon>Craniata</taxon>
        <taxon>Vertebrata</taxon>
        <taxon>Euteleostomi</taxon>
        <taxon>Lepidosauria</taxon>
        <taxon>Squamata</taxon>
        <taxon>Bifurcata</taxon>
        <taxon>Unidentata</taxon>
        <taxon>Episquamata</taxon>
        <taxon>Toxicofera</taxon>
        <taxon>Serpentes</taxon>
        <taxon>Colubroidea</taxon>
        <taxon>Colubridae</taxon>
        <taxon>Natricinae</taxon>
        <taxon>Thamnophis</taxon>
    </lineage>
</organism>
<feature type="transmembrane region" description="Helical" evidence="15">
    <location>
        <begin position="461"/>
        <end position="485"/>
    </location>
</feature>
<dbReference type="InterPro" id="IPR003663">
    <property type="entry name" value="Sugar/inositol_transpt"/>
</dbReference>
<dbReference type="GO" id="GO:0005353">
    <property type="term" value="F:fructose transmembrane transporter activity"/>
    <property type="evidence" value="ECO:0007669"/>
    <property type="project" value="UniProtKB-ARBA"/>
</dbReference>
<proteinExistence type="inferred from homology"/>
<evidence type="ECO:0000256" key="15">
    <source>
        <dbReference type="SAM" id="Phobius"/>
    </source>
</evidence>
<dbReference type="PANTHER" id="PTHR23503">
    <property type="entry name" value="SOLUTE CARRIER FAMILY 2"/>
    <property type="match status" value="1"/>
</dbReference>
<evidence type="ECO:0000256" key="1">
    <source>
        <dbReference type="ARBA" id="ARBA00000590"/>
    </source>
</evidence>
<dbReference type="InterPro" id="IPR036259">
    <property type="entry name" value="MFS_trans_sf"/>
</dbReference>
<evidence type="ECO:0000256" key="4">
    <source>
        <dbReference type="ARBA" id="ARBA00007004"/>
    </source>
</evidence>
<dbReference type="GO" id="GO:0070837">
    <property type="term" value="P:dehydroascorbic acid transport"/>
    <property type="evidence" value="ECO:0007669"/>
    <property type="project" value="TreeGrafter"/>
</dbReference>
<evidence type="ECO:0000256" key="2">
    <source>
        <dbReference type="ARBA" id="ARBA00004135"/>
    </source>
</evidence>
<evidence type="ECO:0000256" key="9">
    <source>
        <dbReference type="ARBA" id="ARBA00022692"/>
    </source>
</evidence>
<feature type="transmembrane region" description="Helical" evidence="15">
    <location>
        <begin position="90"/>
        <end position="115"/>
    </location>
</feature>
<dbReference type="PRINTS" id="PR00171">
    <property type="entry name" value="SUGRTRNSPORT"/>
</dbReference>
<feature type="transmembrane region" description="Helical" evidence="15">
    <location>
        <begin position="369"/>
        <end position="390"/>
    </location>
</feature>
<reference evidence="18" key="1">
    <citation type="submission" date="2025-08" db="UniProtKB">
        <authorList>
            <consortium name="RefSeq"/>
        </authorList>
    </citation>
    <scope>IDENTIFICATION</scope>
    <source>
        <tissue evidence="18">Skeletal muscle</tissue>
    </source>
</reference>
<dbReference type="GO" id="GO:0046323">
    <property type="term" value="P:D-glucose import"/>
    <property type="evidence" value="ECO:0007669"/>
    <property type="project" value="TreeGrafter"/>
</dbReference>
<dbReference type="InterPro" id="IPR045263">
    <property type="entry name" value="GLUT"/>
</dbReference>
<dbReference type="GO" id="GO:1990539">
    <property type="term" value="P:fructose import across plasma membrane"/>
    <property type="evidence" value="ECO:0007669"/>
    <property type="project" value="UniProtKB-ARBA"/>
</dbReference>
<dbReference type="GO" id="GO:0055056">
    <property type="term" value="F:D-glucose transmembrane transporter activity"/>
    <property type="evidence" value="ECO:0007669"/>
    <property type="project" value="TreeGrafter"/>
</dbReference>
<evidence type="ECO:0000256" key="3">
    <source>
        <dbReference type="ARBA" id="ARBA00004651"/>
    </source>
</evidence>
<evidence type="ECO:0000313" key="17">
    <source>
        <dbReference type="Proteomes" id="UP000504617"/>
    </source>
</evidence>
<feature type="transmembrane region" description="Helical" evidence="15">
    <location>
        <begin position="45"/>
        <end position="70"/>
    </location>
</feature>
<evidence type="ECO:0000256" key="8">
    <source>
        <dbReference type="ARBA" id="ARBA00022597"/>
    </source>
</evidence>
<evidence type="ECO:0000256" key="10">
    <source>
        <dbReference type="ARBA" id="ARBA00022989"/>
    </source>
</evidence>
<comment type="subcellular location">
    <subcellularLocation>
        <location evidence="2">Cell membrane</location>
        <location evidence="2">Sarcolemma</location>
    </subcellularLocation>
    <subcellularLocation>
        <location evidence="3">Cell membrane</location>
        <topology evidence="3">Multi-pass membrane protein</topology>
    </subcellularLocation>
</comment>
<evidence type="ECO:0000256" key="13">
    <source>
        <dbReference type="ARBA" id="ARBA00031099"/>
    </source>
</evidence>
<keyword evidence="7" id="KW-1003">Cell membrane</keyword>
<evidence type="ECO:0000313" key="18">
    <source>
        <dbReference type="RefSeq" id="XP_013921431.1"/>
    </source>
</evidence>
<dbReference type="KEGG" id="tsr:106548565"/>
<dbReference type="Pfam" id="PF00083">
    <property type="entry name" value="Sugar_tr"/>
    <property type="match status" value="1"/>
</dbReference>
<keyword evidence="8" id="KW-0762">Sugar transport</keyword>
<comment type="similarity">
    <text evidence="4">Belongs to the major facilitator superfamily. Sugar transporter (TC 2.A.1.1) family. Glucose transporter subfamily.</text>
</comment>
<dbReference type="PANTHER" id="PTHR23503:SF54">
    <property type="entry name" value="MAJOR FACILITATOR SUPERFAMILY (MFS) PROFILE DOMAIN-CONTAINING PROTEIN"/>
    <property type="match status" value="1"/>
</dbReference>
<dbReference type="PROSITE" id="PS50850">
    <property type="entry name" value="MFS"/>
    <property type="match status" value="1"/>
</dbReference>